<accession>A0A1V5ZPX1</accession>
<proteinExistence type="predicted"/>
<dbReference type="Proteomes" id="UP000485621">
    <property type="component" value="Unassembled WGS sequence"/>
</dbReference>
<name>A0A1V5ZPX1_9BACT</name>
<protein>
    <submittedName>
        <fullName evidence="1">Uncharacterized protein</fullName>
    </submittedName>
</protein>
<evidence type="ECO:0000313" key="1">
    <source>
        <dbReference type="EMBL" id="OQB42171.1"/>
    </source>
</evidence>
<organism evidence="1">
    <name type="scientific">candidate division CPR1 bacterium ADurb.Bin160</name>
    <dbReference type="NCBI Taxonomy" id="1852826"/>
    <lineage>
        <taxon>Bacteria</taxon>
        <taxon>candidate division CPR1</taxon>
    </lineage>
</organism>
<sequence>MIFVVFIISLVIYYQNRIANIESRGIIYYQDPYRIDRTLNVFDEFDRYFDRQDKYFKNLFREQEEFIRRYGKNFDLDKARMVDMSDKSQQKYQKYYLQN</sequence>
<reference evidence="1" key="1">
    <citation type="submission" date="2017-02" db="EMBL/GenBank/DDBJ databases">
        <title>Delving into the versatile metabolic prowess of the omnipresent phylum Bacteroidetes.</title>
        <authorList>
            <person name="Nobu M.K."/>
            <person name="Mei R."/>
            <person name="Narihiro T."/>
            <person name="Kuroda K."/>
            <person name="Liu W.-T."/>
        </authorList>
    </citation>
    <scope>NUCLEOTIDE SEQUENCE</scope>
    <source>
        <strain evidence="1">ADurb.Bin160</strain>
    </source>
</reference>
<comment type="caution">
    <text evidence="1">The sequence shown here is derived from an EMBL/GenBank/DDBJ whole genome shotgun (WGS) entry which is preliminary data.</text>
</comment>
<gene>
    <name evidence="1" type="ORF">BWY04_00392</name>
</gene>
<dbReference type="EMBL" id="MWDB01000005">
    <property type="protein sequence ID" value="OQB42171.1"/>
    <property type="molecule type" value="Genomic_DNA"/>
</dbReference>
<dbReference type="AlphaFoldDB" id="A0A1V5ZPX1"/>